<dbReference type="GeneID" id="43650162"/>
<dbReference type="AlphaFoldDB" id="A0A5N7AFK6"/>
<sequence length="61" mass="6720">MDSILSTYEKMQNTLFNADGGEVGNTVTDHLRRKIQSQFGVSDIPDAFFFLPAELGGLGLR</sequence>
<gene>
    <name evidence="1" type="ORF">BDV27DRAFT_122808</name>
</gene>
<dbReference type="EMBL" id="ML737588">
    <property type="protein sequence ID" value="KAE8368108.1"/>
    <property type="molecule type" value="Genomic_DNA"/>
</dbReference>
<name>A0A5N7AFK6_9EURO</name>
<organism evidence="1 2">
    <name type="scientific">Aspergillus caelatus</name>
    <dbReference type="NCBI Taxonomy" id="61420"/>
    <lineage>
        <taxon>Eukaryota</taxon>
        <taxon>Fungi</taxon>
        <taxon>Dikarya</taxon>
        <taxon>Ascomycota</taxon>
        <taxon>Pezizomycotina</taxon>
        <taxon>Eurotiomycetes</taxon>
        <taxon>Eurotiomycetidae</taxon>
        <taxon>Eurotiales</taxon>
        <taxon>Aspergillaceae</taxon>
        <taxon>Aspergillus</taxon>
        <taxon>Aspergillus subgen. Circumdati</taxon>
    </lineage>
</organism>
<dbReference type="OrthoDB" id="74545at2759"/>
<reference evidence="1 2" key="1">
    <citation type="submission" date="2019-04" db="EMBL/GenBank/DDBJ databases">
        <title>Friends and foes A comparative genomics studyof 23 Aspergillus species from section Flavi.</title>
        <authorList>
            <consortium name="DOE Joint Genome Institute"/>
            <person name="Kjaerbolling I."/>
            <person name="Vesth T."/>
            <person name="Frisvad J.C."/>
            <person name="Nybo J.L."/>
            <person name="Theobald S."/>
            <person name="Kildgaard S."/>
            <person name="Isbrandt T."/>
            <person name="Kuo A."/>
            <person name="Sato A."/>
            <person name="Lyhne E.K."/>
            <person name="Kogle M.E."/>
            <person name="Wiebenga A."/>
            <person name="Kun R.S."/>
            <person name="Lubbers R.J."/>
            <person name="Makela M.R."/>
            <person name="Barry K."/>
            <person name="Chovatia M."/>
            <person name="Clum A."/>
            <person name="Daum C."/>
            <person name="Haridas S."/>
            <person name="He G."/>
            <person name="LaButti K."/>
            <person name="Lipzen A."/>
            <person name="Mondo S."/>
            <person name="Riley R."/>
            <person name="Salamov A."/>
            <person name="Simmons B.A."/>
            <person name="Magnuson J.K."/>
            <person name="Henrissat B."/>
            <person name="Mortensen U.H."/>
            <person name="Larsen T.O."/>
            <person name="Devries R.P."/>
            <person name="Grigoriev I.V."/>
            <person name="Machida M."/>
            <person name="Baker S.E."/>
            <person name="Andersen M.R."/>
        </authorList>
    </citation>
    <scope>NUCLEOTIDE SEQUENCE [LARGE SCALE GENOMIC DNA]</scope>
    <source>
        <strain evidence="1 2">CBS 763.97</strain>
    </source>
</reference>
<feature type="non-terminal residue" evidence="1">
    <location>
        <position position="61"/>
    </location>
</feature>
<protein>
    <submittedName>
        <fullName evidence="1">Uncharacterized protein</fullName>
    </submittedName>
</protein>
<keyword evidence="2" id="KW-1185">Reference proteome</keyword>
<dbReference type="PANTHER" id="PTHR37015:SF1">
    <property type="entry name" value="REVERSE TRANSCRIPTASE DOMAIN-CONTAINING PROTEIN"/>
    <property type="match status" value="1"/>
</dbReference>
<evidence type="ECO:0000313" key="2">
    <source>
        <dbReference type="Proteomes" id="UP000326268"/>
    </source>
</evidence>
<evidence type="ECO:0000313" key="1">
    <source>
        <dbReference type="EMBL" id="KAE8368108.1"/>
    </source>
</evidence>
<dbReference type="RefSeq" id="XP_031931189.1">
    <property type="nucleotide sequence ID" value="XM_032065716.1"/>
</dbReference>
<dbReference type="Proteomes" id="UP000326268">
    <property type="component" value="Unassembled WGS sequence"/>
</dbReference>
<proteinExistence type="predicted"/>
<dbReference type="PANTHER" id="PTHR37015">
    <property type="entry name" value="REVERSE TRANSCRIPTASE DOMAIN-CONTAINING PROTEIN"/>
    <property type="match status" value="1"/>
</dbReference>
<accession>A0A5N7AFK6</accession>